<accession>A0ABW2QEG2</accession>
<dbReference type="Pfam" id="PF13527">
    <property type="entry name" value="Acetyltransf_9"/>
    <property type="match status" value="1"/>
</dbReference>
<organism evidence="1 2">
    <name type="scientific">Hydrogenophaga atypica</name>
    <dbReference type="NCBI Taxonomy" id="249409"/>
    <lineage>
        <taxon>Bacteria</taxon>
        <taxon>Pseudomonadati</taxon>
        <taxon>Pseudomonadota</taxon>
        <taxon>Betaproteobacteria</taxon>
        <taxon>Burkholderiales</taxon>
        <taxon>Comamonadaceae</taxon>
        <taxon>Hydrogenophaga</taxon>
    </lineage>
</organism>
<proteinExistence type="predicted"/>
<keyword evidence="2" id="KW-1185">Reference proteome</keyword>
<dbReference type="EMBL" id="JBHTCA010000002">
    <property type="protein sequence ID" value="MFC7407853.1"/>
    <property type="molecule type" value="Genomic_DNA"/>
</dbReference>
<evidence type="ECO:0000313" key="2">
    <source>
        <dbReference type="Proteomes" id="UP001596501"/>
    </source>
</evidence>
<dbReference type="RefSeq" id="WP_382219706.1">
    <property type="nucleotide sequence ID" value="NZ_JBHTCA010000002.1"/>
</dbReference>
<evidence type="ECO:0000313" key="1">
    <source>
        <dbReference type="EMBL" id="MFC7407853.1"/>
    </source>
</evidence>
<reference evidence="2" key="1">
    <citation type="journal article" date="2019" name="Int. J. Syst. Evol. Microbiol.">
        <title>The Global Catalogue of Microorganisms (GCM) 10K type strain sequencing project: providing services to taxonomists for standard genome sequencing and annotation.</title>
        <authorList>
            <consortium name="The Broad Institute Genomics Platform"/>
            <consortium name="The Broad Institute Genome Sequencing Center for Infectious Disease"/>
            <person name="Wu L."/>
            <person name="Ma J."/>
        </authorList>
    </citation>
    <scope>NUCLEOTIDE SEQUENCE [LARGE SCALE GENOMIC DNA]</scope>
    <source>
        <strain evidence="2">CGMCC 1.12371</strain>
    </source>
</reference>
<keyword evidence="1" id="KW-0012">Acyltransferase</keyword>
<dbReference type="EC" id="2.3.1.-" evidence="1"/>
<name>A0ABW2QEG2_9BURK</name>
<dbReference type="GO" id="GO:0016746">
    <property type="term" value="F:acyltransferase activity"/>
    <property type="evidence" value="ECO:0007669"/>
    <property type="project" value="UniProtKB-KW"/>
</dbReference>
<gene>
    <name evidence="1" type="ORF">ACFQPB_03150</name>
</gene>
<comment type="caution">
    <text evidence="1">The sequence shown here is derived from an EMBL/GenBank/DDBJ whole genome shotgun (WGS) entry which is preliminary data.</text>
</comment>
<dbReference type="InterPro" id="IPR016181">
    <property type="entry name" value="Acyl_CoA_acyltransferase"/>
</dbReference>
<keyword evidence="1" id="KW-0808">Transferase</keyword>
<dbReference type="Gene3D" id="3.40.630.30">
    <property type="match status" value="1"/>
</dbReference>
<protein>
    <submittedName>
        <fullName evidence="1">GNAT family N-acetyltransferase</fullName>
        <ecNumber evidence="1">2.3.1.-</ecNumber>
    </submittedName>
</protein>
<dbReference type="Proteomes" id="UP001596501">
    <property type="component" value="Unassembled WGS sequence"/>
</dbReference>
<dbReference type="SUPFAM" id="SSF55729">
    <property type="entry name" value="Acyl-CoA N-acyltransferases (Nat)"/>
    <property type="match status" value="1"/>
</dbReference>
<sequence>MNPNLAAPAFELSHVNAGEGAERLVVLFETVFQHAVSPQDWAWKYAHAASFHTIACAPDGSLLGHAGVQFAGHLPNGRKAGQVCDVMVHPAHRGQLQGGVFARMLGELAAEAGRRDYGLCYGFPGDRPAKLGVRLGVYDEVARPREAVFMPQAASLWERVWWVVHELDTATFARRLDAEAAARVVVRRTAEQVLWRYVQAPRVYRYFVVGPRWRAATLVVKDGGDGTLLVVDVLGAARCTSACLQLLANVSRHTVRAWAHLVTGAQGEAEPTPLVTIELAQLPGRSRPDNWFDDGRPGDVDIY</sequence>